<dbReference type="PANTHER" id="PTHR48090:SF7">
    <property type="entry name" value="RFBJ PROTEIN"/>
    <property type="match status" value="1"/>
</dbReference>
<keyword evidence="2" id="KW-0808">Transferase</keyword>
<dbReference type="InterPro" id="IPR050256">
    <property type="entry name" value="Glycosyltransferase_2"/>
</dbReference>
<comment type="caution">
    <text evidence="2">The sequence shown here is derived from an EMBL/GenBank/DDBJ whole genome shotgun (WGS) entry which is preliminary data.</text>
</comment>
<dbReference type="RefSeq" id="WP_189632998.1">
    <property type="nucleotide sequence ID" value="NZ_BMYQ01000002.1"/>
</dbReference>
<dbReference type="GO" id="GO:0016740">
    <property type="term" value="F:transferase activity"/>
    <property type="evidence" value="ECO:0007669"/>
    <property type="project" value="UniProtKB-KW"/>
</dbReference>
<evidence type="ECO:0000313" key="2">
    <source>
        <dbReference type="EMBL" id="GGW26101.1"/>
    </source>
</evidence>
<reference evidence="2" key="2">
    <citation type="submission" date="2020-09" db="EMBL/GenBank/DDBJ databases">
        <authorList>
            <person name="Sun Q."/>
            <person name="Kim S."/>
        </authorList>
    </citation>
    <scope>NUCLEOTIDE SEQUENCE</scope>
    <source>
        <strain evidence="2">KCTC 23714</strain>
    </source>
</reference>
<dbReference type="InterPro" id="IPR029044">
    <property type="entry name" value="Nucleotide-diphossugar_trans"/>
</dbReference>
<organism evidence="2 3">
    <name type="scientific">Gemmobacter lanyuensis</name>
    <dbReference type="NCBI Taxonomy" id="1054497"/>
    <lineage>
        <taxon>Bacteria</taxon>
        <taxon>Pseudomonadati</taxon>
        <taxon>Pseudomonadota</taxon>
        <taxon>Alphaproteobacteria</taxon>
        <taxon>Rhodobacterales</taxon>
        <taxon>Paracoccaceae</taxon>
        <taxon>Gemmobacter</taxon>
    </lineage>
</organism>
<dbReference type="PANTHER" id="PTHR48090">
    <property type="entry name" value="UNDECAPRENYL-PHOSPHATE 4-DEOXY-4-FORMAMIDO-L-ARABINOSE TRANSFERASE-RELATED"/>
    <property type="match status" value="1"/>
</dbReference>
<evidence type="ECO:0000259" key="1">
    <source>
        <dbReference type="Pfam" id="PF00535"/>
    </source>
</evidence>
<dbReference type="InterPro" id="IPR001173">
    <property type="entry name" value="Glyco_trans_2-like"/>
</dbReference>
<reference evidence="2" key="1">
    <citation type="journal article" date="2014" name="Int. J. Syst. Evol. Microbiol.">
        <title>Complete genome sequence of Corynebacterium casei LMG S-19264T (=DSM 44701T), isolated from a smear-ripened cheese.</title>
        <authorList>
            <consortium name="US DOE Joint Genome Institute (JGI-PGF)"/>
            <person name="Walter F."/>
            <person name="Albersmeier A."/>
            <person name="Kalinowski J."/>
            <person name="Ruckert C."/>
        </authorList>
    </citation>
    <scope>NUCLEOTIDE SEQUENCE</scope>
    <source>
        <strain evidence="2">KCTC 23714</strain>
    </source>
</reference>
<dbReference type="SUPFAM" id="SSF53448">
    <property type="entry name" value="Nucleotide-diphospho-sugar transferases"/>
    <property type="match status" value="1"/>
</dbReference>
<proteinExistence type="predicted"/>
<dbReference type="Gene3D" id="3.90.550.10">
    <property type="entry name" value="Spore Coat Polysaccharide Biosynthesis Protein SpsA, Chain A"/>
    <property type="match status" value="1"/>
</dbReference>
<dbReference type="Pfam" id="PF00535">
    <property type="entry name" value="Glycos_transf_2"/>
    <property type="match status" value="1"/>
</dbReference>
<protein>
    <submittedName>
        <fullName evidence="2">Glycosyl transferase</fullName>
    </submittedName>
</protein>
<sequence length="221" mass="24076">MTRLSCIIPAHNEAARLGGVLAAVSGHPLIDELIVVDDASRDTTAEIAAQAFGVTLIRQERNTGKTRAVARGLAAARGDLILLLDADLVGLAPRHLTELISPVLAGRAATTISLRGNAPAPWRWIGLDYISGERLLPRQILQGLEPPARFGLEVAMNRRLIAEGLPLTVVRWPEVRSPLKSQKMGFWPGLGADVRMMRDICRTIPPQEMLKQISSMRRMCG</sequence>
<dbReference type="Proteomes" id="UP000628984">
    <property type="component" value="Unassembled WGS sequence"/>
</dbReference>
<evidence type="ECO:0000313" key="3">
    <source>
        <dbReference type="Proteomes" id="UP000628984"/>
    </source>
</evidence>
<accession>A0A918IQX9</accession>
<keyword evidence="3" id="KW-1185">Reference proteome</keyword>
<dbReference type="AlphaFoldDB" id="A0A918IQX9"/>
<name>A0A918IQX9_9RHOB</name>
<dbReference type="EMBL" id="BMYQ01000002">
    <property type="protein sequence ID" value="GGW26101.1"/>
    <property type="molecule type" value="Genomic_DNA"/>
</dbReference>
<gene>
    <name evidence="2" type="ORF">GCM10011452_12760</name>
</gene>
<feature type="domain" description="Glycosyltransferase 2-like" evidence="1">
    <location>
        <begin position="5"/>
        <end position="124"/>
    </location>
</feature>